<protein>
    <submittedName>
        <fullName evidence="2">PHD-type domain-containing protein</fullName>
    </submittedName>
</protein>
<dbReference type="InterPro" id="IPR011011">
    <property type="entry name" value="Znf_FYVE_PHD"/>
</dbReference>
<evidence type="ECO:0000313" key="2">
    <source>
        <dbReference type="WBParaSite" id="nRc.2.0.1.t26700-RA"/>
    </source>
</evidence>
<organism evidence="1 2">
    <name type="scientific">Romanomermis culicivorax</name>
    <name type="common">Nematode worm</name>
    <dbReference type="NCBI Taxonomy" id="13658"/>
    <lineage>
        <taxon>Eukaryota</taxon>
        <taxon>Metazoa</taxon>
        <taxon>Ecdysozoa</taxon>
        <taxon>Nematoda</taxon>
        <taxon>Enoplea</taxon>
        <taxon>Dorylaimia</taxon>
        <taxon>Mermithida</taxon>
        <taxon>Mermithoidea</taxon>
        <taxon>Mermithidae</taxon>
        <taxon>Romanomermis</taxon>
    </lineage>
</organism>
<reference evidence="2" key="1">
    <citation type="submission" date="2022-11" db="UniProtKB">
        <authorList>
            <consortium name="WormBaseParasite"/>
        </authorList>
    </citation>
    <scope>IDENTIFICATION</scope>
</reference>
<accession>A0A915JKK5</accession>
<dbReference type="SUPFAM" id="SSF57903">
    <property type="entry name" value="FYVE/PHD zinc finger"/>
    <property type="match status" value="1"/>
</dbReference>
<dbReference type="AlphaFoldDB" id="A0A915JKK5"/>
<evidence type="ECO:0000313" key="1">
    <source>
        <dbReference type="Proteomes" id="UP000887565"/>
    </source>
</evidence>
<dbReference type="Proteomes" id="UP000887565">
    <property type="component" value="Unplaced"/>
</dbReference>
<dbReference type="WBParaSite" id="nRc.2.0.1.t26700-RA">
    <property type="protein sequence ID" value="nRc.2.0.1.t26700-RA"/>
    <property type="gene ID" value="nRc.2.0.1.g26700"/>
</dbReference>
<sequence>MARTKSRKGSTATKSAMNDYQDNDRAILCDYCNNWFHCKCANITNQVYDYLEASNQLLFCPSCLPAVNQFLKLNKRTEDNDDLLSEVKDFERSIDFDPKEIIGAICSGPEVTRNNVTLLRIMKVKCVSTTAKNDLIKNVNMTQKNIERNEKIRAHLNKSRADYYANN</sequence>
<proteinExistence type="predicted"/>
<keyword evidence="1" id="KW-1185">Reference proteome</keyword>
<dbReference type="InterPro" id="IPR013083">
    <property type="entry name" value="Znf_RING/FYVE/PHD"/>
</dbReference>
<dbReference type="Gene3D" id="3.30.40.10">
    <property type="entry name" value="Zinc/RING finger domain, C3HC4 (zinc finger)"/>
    <property type="match status" value="1"/>
</dbReference>
<name>A0A915JKK5_ROMCU</name>